<dbReference type="FunFam" id="3.40.30.10:FF:000020">
    <property type="entry name" value="Peroxiredoxin"/>
    <property type="match status" value="1"/>
</dbReference>
<dbReference type="OrthoDB" id="195498at2759"/>
<comment type="similarity">
    <text evidence="1 8">Belongs to the peroxiredoxin family. Prx5 subfamily.</text>
</comment>
<feature type="active site" description="Cysteine sulfenic acid (-SOH) intermediate" evidence="7">
    <location>
        <position position="57"/>
    </location>
</feature>
<evidence type="ECO:0000256" key="6">
    <source>
        <dbReference type="ARBA" id="ARBA00079296"/>
    </source>
</evidence>
<accession>A0A1Y1WIV9</accession>
<comment type="caution">
    <text evidence="10">The sequence shown here is derived from an EMBL/GenBank/DDBJ whole genome shotgun (WGS) entry which is preliminary data.</text>
</comment>
<dbReference type="STRING" id="61395.A0A1Y1WIV9"/>
<dbReference type="InterPro" id="IPR013766">
    <property type="entry name" value="Thioredoxin_domain"/>
</dbReference>
<evidence type="ECO:0000256" key="4">
    <source>
        <dbReference type="ARBA" id="ARBA00023002"/>
    </source>
</evidence>
<protein>
    <recommendedName>
        <fullName evidence="6">Thioredoxin-dependent peroxiredoxin</fullName>
    </recommendedName>
</protein>
<dbReference type="GO" id="GO:0008379">
    <property type="term" value="F:thioredoxin peroxidase activity"/>
    <property type="evidence" value="ECO:0007669"/>
    <property type="project" value="InterPro"/>
</dbReference>
<dbReference type="GO" id="GO:0045454">
    <property type="term" value="P:cell redox homeostasis"/>
    <property type="evidence" value="ECO:0007669"/>
    <property type="project" value="TreeGrafter"/>
</dbReference>
<evidence type="ECO:0000256" key="5">
    <source>
        <dbReference type="ARBA" id="ARBA00023284"/>
    </source>
</evidence>
<keyword evidence="3 8" id="KW-0049">Antioxidant</keyword>
<dbReference type="PANTHER" id="PTHR10430">
    <property type="entry name" value="PEROXIREDOXIN"/>
    <property type="match status" value="1"/>
</dbReference>
<dbReference type="Pfam" id="PF08534">
    <property type="entry name" value="Redoxin"/>
    <property type="match status" value="1"/>
</dbReference>
<dbReference type="CDD" id="cd03013">
    <property type="entry name" value="PRX5_like"/>
    <property type="match status" value="1"/>
</dbReference>
<keyword evidence="2 8" id="KW-0575">Peroxidase</keyword>
<reference evidence="10 11" key="1">
    <citation type="submission" date="2016-07" db="EMBL/GenBank/DDBJ databases">
        <title>Pervasive Adenine N6-methylation of Active Genes in Fungi.</title>
        <authorList>
            <consortium name="DOE Joint Genome Institute"/>
            <person name="Mondo S.J."/>
            <person name="Dannebaum R.O."/>
            <person name="Kuo R.C."/>
            <person name="Labutti K."/>
            <person name="Haridas S."/>
            <person name="Kuo A."/>
            <person name="Salamov A."/>
            <person name="Ahrendt S.R."/>
            <person name="Lipzen A."/>
            <person name="Sullivan W."/>
            <person name="Andreopoulos W.B."/>
            <person name="Clum A."/>
            <person name="Lindquist E."/>
            <person name="Daum C."/>
            <person name="Ramamoorthy G.K."/>
            <person name="Gryganskyi A."/>
            <person name="Culley D."/>
            <person name="Magnuson J.K."/>
            <person name="James T.Y."/>
            <person name="O'Malley M.A."/>
            <person name="Stajich J.E."/>
            <person name="Spatafora J.W."/>
            <person name="Visel A."/>
            <person name="Grigoriev I.V."/>
        </authorList>
    </citation>
    <scope>NUCLEOTIDE SEQUENCE [LARGE SCALE GENOMIC DNA]</scope>
    <source>
        <strain evidence="10 11">ATCC 12442</strain>
    </source>
</reference>
<dbReference type="GeneID" id="63803250"/>
<name>A0A1Y1WIV9_9FUNG</name>
<gene>
    <name evidence="10" type="ORF">DL89DRAFT_265290</name>
</gene>
<evidence type="ECO:0000259" key="9">
    <source>
        <dbReference type="PROSITE" id="PS51352"/>
    </source>
</evidence>
<dbReference type="GO" id="GO:0034599">
    <property type="term" value="P:cellular response to oxidative stress"/>
    <property type="evidence" value="ECO:0007669"/>
    <property type="project" value="InterPro"/>
</dbReference>
<dbReference type="GO" id="GO:0042744">
    <property type="term" value="P:hydrogen peroxide catabolic process"/>
    <property type="evidence" value="ECO:0007669"/>
    <property type="project" value="TreeGrafter"/>
</dbReference>
<dbReference type="EMBL" id="MCFD01000002">
    <property type="protein sequence ID" value="ORX73156.1"/>
    <property type="molecule type" value="Genomic_DNA"/>
</dbReference>
<dbReference type="Gene3D" id="3.40.30.10">
    <property type="entry name" value="Glutaredoxin"/>
    <property type="match status" value="1"/>
</dbReference>
<keyword evidence="4 8" id="KW-0560">Oxidoreductase</keyword>
<evidence type="ECO:0000256" key="1">
    <source>
        <dbReference type="ARBA" id="ARBA00010505"/>
    </source>
</evidence>
<dbReference type="InterPro" id="IPR036249">
    <property type="entry name" value="Thioredoxin-like_sf"/>
</dbReference>
<dbReference type="GO" id="GO:0005777">
    <property type="term" value="C:peroxisome"/>
    <property type="evidence" value="ECO:0007669"/>
    <property type="project" value="TreeGrafter"/>
</dbReference>
<keyword evidence="11" id="KW-1185">Reference proteome</keyword>
<evidence type="ECO:0000256" key="2">
    <source>
        <dbReference type="ARBA" id="ARBA00022559"/>
    </source>
</evidence>
<dbReference type="PROSITE" id="PS51352">
    <property type="entry name" value="THIOREDOXIN_2"/>
    <property type="match status" value="1"/>
</dbReference>
<feature type="domain" description="Thioredoxin" evidence="9">
    <location>
        <begin position="3"/>
        <end position="170"/>
    </location>
</feature>
<evidence type="ECO:0000256" key="8">
    <source>
        <dbReference type="RuleBase" id="RU366011"/>
    </source>
</evidence>
<dbReference type="InterPro" id="IPR037944">
    <property type="entry name" value="PRX5-like"/>
</dbReference>
<dbReference type="GO" id="GO:0005739">
    <property type="term" value="C:mitochondrion"/>
    <property type="evidence" value="ECO:0007669"/>
    <property type="project" value="TreeGrafter"/>
</dbReference>
<dbReference type="RefSeq" id="XP_040746496.1">
    <property type="nucleotide sequence ID" value="XM_040886602.1"/>
</dbReference>
<evidence type="ECO:0000256" key="3">
    <source>
        <dbReference type="ARBA" id="ARBA00022862"/>
    </source>
</evidence>
<evidence type="ECO:0000256" key="7">
    <source>
        <dbReference type="PIRSR" id="PIRSR637944-1"/>
    </source>
</evidence>
<evidence type="ECO:0000313" key="10">
    <source>
        <dbReference type="EMBL" id="ORX73156.1"/>
    </source>
</evidence>
<comment type="function">
    <text evidence="8">Thiol-specific peroxidase that catalyzes the reduction of hydrogen peroxide and organic hydroperoxides to water and alcohols, respectively. Plays a role in cell protection against oxidative stress by detoxifying peroxides.</text>
</comment>
<dbReference type="SUPFAM" id="SSF52833">
    <property type="entry name" value="Thioredoxin-like"/>
    <property type="match status" value="1"/>
</dbReference>
<dbReference type="PANTHER" id="PTHR10430:SF16">
    <property type="entry name" value="PEROXIREDOXIN-5, MITOCHONDRIAL"/>
    <property type="match status" value="1"/>
</dbReference>
<proteinExistence type="inferred from homology"/>
<dbReference type="InterPro" id="IPR013740">
    <property type="entry name" value="Redoxin"/>
</dbReference>
<dbReference type="Proteomes" id="UP000193922">
    <property type="component" value="Unassembled WGS sequence"/>
</dbReference>
<sequence length="170" mass="17725">MSLKVGDSFPQVQLKYVPYDASNPDACGAPQVLDTKADFAGKKVVIFAVPGAFTPTCSAQHLPGYLAKVDELRAKGVDLVIGTSSNDFFVLDAWGKQQGVKDKILLVSDANGELGKATGLTLDLTAKGLGSGRLTRFAAIVDNGRVTYAEQEPNPGEVSVSGVDAVLAAL</sequence>
<organism evidence="10 11">
    <name type="scientific">Linderina pennispora</name>
    <dbReference type="NCBI Taxonomy" id="61395"/>
    <lineage>
        <taxon>Eukaryota</taxon>
        <taxon>Fungi</taxon>
        <taxon>Fungi incertae sedis</taxon>
        <taxon>Zoopagomycota</taxon>
        <taxon>Kickxellomycotina</taxon>
        <taxon>Kickxellomycetes</taxon>
        <taxon>Kickxellales</taxon>
        <taxon>Kickxellaceae</taxon>
        <taxon>Linderina</taxon>
    </lineage>
</organism>
<keyword evidence="5 8" id="KW-0676">Redox-active center</keyword>
<dbReference type="AlphaFoldDB" id="A0A1Y1WIV9"/>
<evidence type="ECO:0000313" key="11">
    <source>
        <dbReference type="Proteomes" id="UP000193922"/>
    </source>
</evidence>